<keyword evidence="2" id="KW-1185">Reference proteome</keyword>
<gene>
    <name evidence="1" type="ORF">AYBTSS11_LOCUS9231</name>
</gene>
<dbReference type="Gramene" id="rna-AYBTSS11_LOCUS9231">
    <property type="protein sequence ID" value="CAJ1939608.1"/>
    <property type="gene ID" value="gene-AYBTSS11_LOCUS9231"/>
</dbReference>
<evidence type="ECO:0000313" key="2">
    <source>
        <dbReference type="Proteomes" id="UP001189624"/>
    </source>
</evidence>
<organism evidence="1 2">
    <name type="scientific">Sphenostylis stenocarpa</name>
    <dbReference type="NCBI Taxonomy" id="92480"/>
    <lineage>
        <taxon>Eukaryota</taxon>
        <taxon>Viridiplantae</taxon>
        <taxon>Streptophyta</taxon>
        <taxon>Embryophyta</taxon>
        <taxon>Tracheophyta</taxon>
        <taxon>Spermatophyta</taxon>
        <taxon>Magnoliopsida</taxon>
        <taxon>eudicotyledons</taxon>
        <taxon>Gunneridae</taxon>
        <taxon>Pentapetalae</taxon>
        <taxon>rosids</taxon>
        <taxon>fabids</taxon>
        <taxon>Fabales</taxon>
        <taxon>Fabaceae</taxon>
        <taxon>Papilionoideae</taxon>
        <taxon>50 kb inversion clade</taxon>
        <taxon>NPAAA clade</taxon>
        <taxon>indigoferoid/millettioid clade</taxon>
        <taxon>Phaseoleae</taxon>
        <taxon>Sphenostylis</taxon>
    </lineage>
</organism>
<name>A0AA86S9X9_9FABA</name>
<proteinExistence type="predicted"/>
<sequence>MLAADCISDIVIVSFFPLPIWREGTLHFRGENGKRSFAGISLGTWKGRGPAEPNKMFEEAEDKVVFLHTLSVHYLEYDIDVSRL</sequence>
<dbReference type="EMBL" id="OY731400">
    <property type="protein sequence ID" value="CAJ1939608.1"/>
    <property type="molecule type" value="Genomic_DNA"/>
</dbReference>
<dbReference type="AlphaFoldDB" id="A0AA86S9X9"/>
<evidence type="ECO:0000313" key="1">
    <source>
        <dbReference type="EMBL" id="CAJ1939608.1"/>
    </source>
</evidence>
<reference evidence="1" key="1">
    <citation type="submission" date="2023-10" db="EMBL/GenBank/DDBJ databases">
        <authorList>
            <person name="Domelevo Entfellner J.-B."/>
        </authorList>
    </citation>
    <scope>NUCLEOTIDE SEQUENCE</scope>
</reference>
<dbReference type="Proteomes" id="UP001189624">
    <property type="component" value="Chromosome 3"/>
</dbReference>
<accession>A0AA86S9X9</accession>
<protein>
    <submittedName>
        <fullName evidence="1">Uncharacterized protein</fullName>
    </submittedName>
</protein>